<dbReference type="GeneTree" id="ENSGT00940000166348"/>
<keyword evidence="3" id="KW-1185">Reference proteome</keyword>
<evidence type="ECO:0000313" key="2">
    <source>
        <dbReference type="Ensembl" id="ENSOTSP00005132840.1"/>
    </source>
</evidence>
<feature type="compositionally biased region" description="Low complexity" evidence="1">
    <location>
        <begin position="35"/>
        <end position="48"/>
    </location>
</feature>
<reference evidence="2" key="3">
    <citation type="submission" date="2025-09" db="UniProtKB">
        <authorList>
            <consortium name="Ensembl"/>
        </authorList>
    </citation>
    <scope>IDENTIFICATION</scope>
</reference>
<dbReference type="GO" id="GO:0030318">
    <property type="term" value="P:melanocyte differentiation"/>
    <property type="evidence" value="ECO:0007669"/>
    <property type="project" value="TreeGrafter"/>
</dbReference>
<dbReference type="GO" id="GO:0042470">
    <property type="term" value="C:melanosome"/>
    <property type="evidence" value="ECO:0007669"/>
    <property type="project" value="InterPro"/>
</dbReference>
<accession>A0AAZ3QXB7</accession>
<dbReference type="PANTHER" id="PTHR34340">
    <property type="entry name" value="MELANOREGULIN"/>
    <property type="match status" value="1"/>
</dbReference>
<evidence type="ECO:0008006" key="4">
    <source>
        <dbReference type="Google" id="ProtNLM"/>
    </source>
</evidence>
<feature type="compositionally biased region" description="Polar residues" evidence="1">
    <location>
        <begin position="49"/>
        <end position="58"/>
    </location>
</feature>
<proteinExistence type="predicted"/>
<dbReference type="AlphaFoldDB" id="A0AAZ3QXB7"/>
<dbReference type="Pfam" id="PF15812">
    <property type="entry name" value="MREG"/>
    <property type="match status" value="2"/>
</dbReference>
<dbReference type="InterPro" id="IPR031638">
    <property type="entry name" value="Melanoregulin"/>
</dbReference>
<name>A0AAZ3QXB7_ONCTS</name>
<dbReference type="Ensembl" id="ENSOTST00005155799.1">
    <property type="protein sequence ID" value="ENSOTSP00005132840.1"/>
    <property type="gene ID" value="ENSOTSG00005077426.1"/>
</dbReference>
<organism evidence="2 3">
    <name type="scientific">Oncorhynchus tshawytscha</name>
    <name type="common">Chinook salmon</name>
    <name type="synonym">Salmo tshawytscha</name>
    <dbReference type="NCBI Taxonomy" id="74940"/>
    <lineage>
        <taxon>Eukaryota</taxon>
        <taxon>Metazoa</taxon>
        <taxon>Chordata</taxon>
        <taxon>Craniata</taxon>
        <taxon>Vertebrata</taxon>
        <taxon>Euteleostomi</taxon>
        <taxon>Actinopterygii</taxon>
        <taxon>Neopterygii</taxon>
        <taxon>Teleostei</taxon>
        <taxon>Protacanthopterygii</taxon>
        <taxon>Salmoniformes</taxon>
        <taxon>Salmonidae</taxon>
        <taxon>Salmoninae</taxon>
        <taxon>Oncorhynchus</taxon>
    </lineage>
</organism>
<sequence>MGALYSCCWRSYCNLDENLDEKNAILRYETSKMQSIRTQTSSRTQTSRACMSSHSDPSPGQEGLSWRTEEQEWIPWSSPRTSMGDAESDGELQAFITMRNEADTYTEEWEKLNYDIHSLRYAKREISSRWKKILTQLGQIKFVEIISSLQILTQLGYQREVDSLLTVNRQLLQTTLSESDNLNRARQLLQTTLDHSSLFPRGVASTDRYLFVMDRLVSLDSAEDFIRLAKEKYPKRESCE</sequence>
<dbReference type="GO" id="GO:0032402">
    <property type="term" value="P:melanosome transport"/>
    <property type="evidence" value="ECO:0007669"/>
    <property type="project" value="InterPro"/>
</dbReference>
<feature type="region of interest" description="Disordered" evidence="1">
    <location>
        <begin position="35"/>
        <end position="64"/>
    </location>
</feature>
<reference evidence="2" key="2">
    <citation type="submission" date="2025-08" db="UniProtKB">
        <authorList>
            <consortium name="Ensembl"/>
        </authorList>
    </citation>
    <scope>IDENTIFICATION</scope>
</reference>
<dbReference type="PANTHER" id="PTHR34340:SF3">
    <property type="entry name" value="MELANOREGULIN"/>
    <property type="match status" value="1"/>
</dbReference>
<protein>
    <recommendedName>
        <fullName evidence="4">Melanoregulin</fullName>
    </recommendedName>
</protein>
<evidence type="ECO:0000256" key="1">
    <source>
        <dbReference type="SAM" id="MobiDB-lite"/>
    </source>
</evidence>
<dbReference type="Proteomes" id="UP000694402">
    <property type="component" value="Unassembled WGS sequence"/>
</dbReference>
<reference evidence="3" key="1">
    <citation type="journal article" date="2018" name="PLoS ONE">
        <title>Chinook salmon (Oncorhynchus tshawytscha) genome and transcriptome.</title>
        <authorList>
            <person name="Christensen K.A."/>
            <person name="Leong J.S."/>
            <person name="Sakhrani D."/>
            <person name="Biagi C.A."/>
            <person name="Minkley D.R."/>
            <person name="Withler R.E."/>
            <person name="Rondeau E.B."/>
            <person name="Koop B.F."/>
            <person name="Devlin R.H."/>
        </authorList>
    </citation>
    <scope>NUCLEOTIDE SEQUENCE [LARGE SCALE GENOMIC DNA]</scope>
</reference>
<evidence type="ECO:0000313" key="3">
    <source>
        <dbReference type="Proteomes" id="UP000694402"/>
    </source>
</evidence>